<dbReference type="InParanoid" id="F6W8X6"/>
<dbReference type="InterPro" id="IPR012493">
    <property type="entry name" value="Renin_rcpt"/>
</dbReference>
<sequence length="248" mass="27744">MKTYTFSHYGIIAWIFCLGLISTINGQLYIVSKPDSIQISSEGNNINGYDVPQIINYMMGFSSDMSTQLQGLIKYDIFDSPSANLLINIDLPTDVSFALNDFAVKYDKVSMEDDRVTSMEKLNKAITSLPWKEQSVIVDLVTDSGNTRNPIFNGLAFTNDEMMHRLALDDSLVKTFPSCLNPTNVIDQSFYAEIQLMQDILDKIKAHPEVCVDGTPDSYNFVLTSLENLKQVYGVDSCQVRSAISILD</sequence>
<evidence type="ECO:0000313" key="3">
    <source>
        <dbReference type="Proteomes" id="UP000008144"/>
    </source>
</evidence>
<proteinExistence type="predicted"/>
<accession>F6W8X6</accession>
<reference evidence="2" key="4">
    <citation type="submission" date="2025-09" db="UniProtKB">
        <authorList>
            <consortium name="Ensembl"/>
        </authorList>
    </citation>
    <scope>IDENTIFICATION</scope>
</reference>
<evidence type="ECO:0000259" key="1">
    <source>
        <dbReference type="Pfam" id="PF25294"/>
    </source>
</evidence>
<feature type="domain" description="Renin receptor N-terminal" evidence="1">
    <location>
        <begin position="25"/>
        <end position="247"/>
    </location>
</feature>
<protein>
    <recommendedName>
        <fullName evidence="1">Renin receptor N-terminal domain-containing protein</fullName>
    </recommendedName>
</protein>
<dbReference type="PANTHER" id="PTHR13351:SF1">
    <property type="entry name" value="RENIN RECEPTOR"/>
    <property type="match status" value="1"/>
</dbReference>
<reference evidence="2" key="3">
    <citation type="submission" date="2025-08" db="UniProtKB">
        <authorList>
            <consortium name="Ensembl"/>
        </authorList>
    </citation>
    <scope>IDENTIFICATION</scope>
</reference>
<dbReference type="HOGENOM" id="CLU_1122233_0_0_1"/>
<dbReference type="InterPro" id="IPR057318">
    <property type="entry name" value="RENR_N"/>
</dbReference>
<dbReference type="Proteomes" id="UP000008144">
    <property type="component" value="Chromosome 7"/>
</dbReference>
<keyword evidence="3" id="KW-1185">Reference proteome</keyword>
<dbReference type="EMBL" id="EAAA01002448">
    <property type="status" value="NOT_ANNOTATED_CDS"/>
    <property type="molecule type" value="Genomic_DNA"/>
</dbReference>
<dbReference type="GO" id="GO:0038023">
    <property type="term" value="F:signaling receptor activity"/>
    <property type="evidence" value="ECO:0007669"/>
    <property type="project" value="InterPro"/>
</dbReference>
<name>F6W8X6_CIOIN</name>
<dbReference type="Ensembl" id="ENSCINT00000002583.3">
    <property type="protein sequence ID" value="ENSCINP00000002583.3"/>
    <property type="gene ID" value="ENSCING00000011900.2"/>
</dbReference>
<dbReference type="STRING" id="7719.ENSCINP00000002583"/>
<dbReference type="PANTHER" id="PTHR13351">
    <property type="entry name" value="RENIN RECEPTOR"/>
    <property type="match status" value="1"/>
</dbReference>
<dbReference type="GeneTree" id="ENSGT00390000008856"/>
<reference evidence="2" key="2">
    <citation type="journal article" date="2008" name="Genome Biol.">
        <title>Improved genome assembly and evidence-based global gene model set for the chordate Ciona intestinalis: new insight into intron and operon populations.</title>
        <authorList>
            <person name="Satou Y."/>
            <person name="Mineta K."/>
            <person name="Ogasawara M."/>
            <person name="Sasakura Y."/>
            <person name="Shoguchi E."/>
            <person name="Ueno K."/>
            <person name="Yamada L."/>
            <person name="Matsumoto J."/>
            <person name="Wasserscheid J."/>
            <person name="Dewar K."/>
            <person name="Wiley G.B."/>
            <person name="Macmil S.L."/>
            <person name="Roe B.A."/>
            <person name="Zeller R.W."/>
            <person name="Hastings K.E."/>
            <person name="Lemaire P."/>
            <person name="Lindquist E."/>
            <person name="Endo T."/>
            <person name="Hotta K."/>
            <person name="Inaba K."/>
        </authorList>
    </citation>
    <scope>NUCLEOTIDE SEQUENCE [LARGE SCALE GENOMIC DNA]</scope>
    <source>
        <strain evidence="2">wild type</strain>
    </source>
</reference>
<dbReference type="AlphaFoldDB" id="F6W8X6"/>
<reference evidence="3" key="1">
    <citation type="journal article" date="2002" name="Science">
        <title>The draft genome of Ciona intestinalis: insights into chordate and vertebrate origins.</title>
        <authorList>
            <person name="Dehal P."/>
            <person name="Satou Y."/>
            <person name="Campbell R.K."/>
            <person name="Chapman J."/>
            <person name="Degnan B."/>
            <person name="De Tomaso A."/>
            <person name="Davidson B."/>
            <person name="Di Gregorio A."/>
            <person name="Gelpke M."/>
            <person name="Goodstein D.M."/>
            <person name="Harafuji N."/>
            <person name="Hastings K.E."/>
            <person name="Ho I."/>
            <person name="Hotta K."/>
            <person name="Huang W."/>
            <person name="Kawashima T."/>
            <person name="Lemaire P."/>
            <person name="Martinez D."/>
            <person name="Meinertzhagen I.A."/>
            <person name="Necula S."/>
            <person name="Nonaka M."/>
            <person name="Putnam N."/>
            <person name="Rash S."/>
            <person name="Saiga H."/>
            <person name="Satake M."/>
            <person name="Terry A."/>
            <person name="Yamada L."/>
            <person name="Wang H.G."/>
            <person name="Awazu S."/>
            <person name="Azumi K."/>
            <person name="Boore J."/>
            <person name="Branno M."/>
            <person name="Chin-Bow S."/>
            <person name="DeSantis R."/>
            <person name="Doyle S."/>
            <person name="Francino P."/>
            <person name="Keys D.N."/>
            <person name="Haga S."/>
            <person name="Hayashi H."/>
            <person name="Hino K."/>
            <person name="Imai K.S."/>
            <person name="Inaba K."/>
            <person name="Kano S."/>
            <person name="Kobayashi K."/>
            <person name="Kobayashi M."/>
            <person name="Lee B.I."/>
            <person name="Makabe K.W."/>
            <person name="Manohar C."/>
            <person name="Matassi G."/>
            <person name="Medina M."/>
            <person name="Mochizuki Y."/>
            <person name="Mount S."/>
            <person name="Morishita T."/>
            <person name="Miura S."/>
            <person name="Nakayama A."/>
            <person name="Nishizaka S."/>
            <person name="Nomoto H."/>
            <person name="Ohta F."/>
            <person name="Oishi K."/>
            <person name="Rigoutsos I."/>
            <person name="Sano M."/>
            <person name="Sasaki A."/>
            <person name="Sasakura Y."/>
            <person name="Shoguchi E."/>
            <person name="Shin-i T."/>
            <person name="Spagnuolo A."/>
            <person name="Stainier D."/>
            <person name="Suzuki M.M."/>
            <person name="Tassy O."/>
            <person name="Takatori N."/>
            <person name="Tokuoka M."/>
            <person name="Yagi K."/>
            <person name="Yoshizaki F."/>
            <person name="Wada S."/>
            <person name="Zhang C."/>
            <person name="Hyatt P.D."/>
            <person name="Larimer F."/>
            <person name="Detter C."/>
            <person name="Doggett N."/>
            <person name="Glavina T."/>
            <person name="Hawkins T."/>
            <person name="Richardson P."/>
            <person name="Lucas S."/>
            <person name="Kohara Y."/>
            <person name="Levine M."/>
            <person name="Satoh N."/>
            <person name="Rokhsar D.S."/>
        </authorList>
    </citation>
    <scope>NUCLEOTIDE SEQUENCE [LARGE SCALE GENOMIC DNA]</scope>
</reference>
<dbReference type="GO" id="GO:0016020">
    <property type="term" value="C:membrane"/>
    <property type="evidence" value="ECO:0007669"/>
    <property type="project" value="InterPro"/>
</dbReference>
<dbReference type="Pfam" id="PF25294">
    <property type="entry name" value="RENR_N"/>
    <property type="match status" value="1"/>
</dbReference>
<organism evidence="2 3">
    <name type="scientific">Ciona intestinalis</name>
    <name type="common">Transparent sea squirt</name>
    <name type="synonym">Ascidia intestinalis</name>
    <dbReference type="NCBI Taxonomy" id="7719"/>
    <lineage>
        <taxon>Eukaryota</taxon>
        <taxon>Metazoa</taxon>
        <taxon>Chordata</taxon>
        <taxon>Tunicata</taxon>
        <taxon>Ascidiacea</taxon>
        <taxon>Phlebobranchia</taxon>
        <taxon>Cionidae</taxon>
        <taxon>Ciona</taxon>
    </lineage>
</organism>
<evidence type="ECO:0000313" key="2">
    <source>
        <dbReference type="Ensembl" id="ENSCINP00000002583.3"/>
    </source>
</evidence>